<evidence type="ECO:0000313" key="10">
    <source>
        <dbReference type="EMBL" id="MFD1053599.1"/>
    </source>
</evidence>
<dbReference type="Proteomes" id="UP001597046">
    <property type="component" value="Unassembled WGS sequence"/>
</dbReference>
<keyword evidence="3 7" id="KW-0479">Metal-binding</keyword>
<keyword evidence="7" id="KW-1003">Cell membrane</keyword>
<keyword evidence="7" id="KW-0874">Quinone</keyword>
<keyword evidence="10" id="KW-0560">Oxidoreductase</keyword>
<keyword evidence="5 7" id="KW-0408">Iron</keyword>
<feature type="domain" description="4Fe-4S ferredoxin-type" evidence="9">
    <location>
        <begin position="137"/>
        <end position="166"/>
    </location>
</feature>
<feature type="binding site" evidence="7">
    <location>
        <position position="97"/>
    </location>
    <ligand>
        <name>[4Fe-4S] cluster</name>
        <dbReference type="ChEBI" id="CHEBI:49883"/>
        <label>1</label>
    </ligand>
</feature>
<feature type="region of interest" description="Disordered" evidence="8">
    <location>
        <begin position="214"/>
        <end position="279"/>
    </location>
</feature>
<gene>
    <name evidence="7 10" type="primary">nuoI</name>
    <name evidence="10" type="ORF">ACFQ2V_04700</name>
</gene>
<feature type="binding site" evidence="7">
    <location>
        <position position="94"/>
    </location>
    <ligand>
        <name>[4Fe-4S] cluster</name>
        <dbReference type="ChEBI" id="CHEBI:49883"/>
        <label>1</label>
    </ligand>
</feature>
<proteinExistence type="inferred from homology"/>
<keyword evidence="7" id="KW-0520">NAD</keyword>
<comment type="catalytic activity">
    <reaction evidence="7">
        <text>a quinone + NADH + 5 H(+)(in) = a quinol + NAD(+) + 4 H(+)(out)</text>
        <dbReference type="Rhea" id="RHEA:57888"/>
        <dbReference type="ChEBI" id="CHEBI:15378"/>
        <dbReference type="ChEBI" id="CHEBI:24646"/>
        <dbReference type="ChEBI" id="CHEBI:57540"/>
        <dbReference type="ChEBI" id="CHEBI:57945"/>
        <dbReference type="ChEBI" id="CHEBI:132124"/>
    </reaction>
</comment>
<dbReference type="EMBL" id="JBHTKH010000002">
    <property type="protein sequence ID" value="MFD1053599.1"/>
    <property type="molecule type" value="Genomic_DNA"/>
</dbReference>
<keyword evidence="6 7" id="KW-0411">Iron-sulfur</keyword>
<feature type="compositionally biased region" description="Acidic residues" evidence="8">
    <location>
        <begin position="231"/>
        <end position="241"/>
    </location>
</feature>
<dbReference type="PANTHER" id="PTHR10849">
    <property type="entry name" value="NADH DEHYDROGENASE UBIQUINONE IRON-SULFUR PROTEIN 8, MITOCHONDRIAL"/>
    <property type="match status" value="1"/>
</dbReference>
<comment type="function">
    <text evidence="7">NDH-1 shuttles electrons from NADH, via FMN and iron-sulfur (Fe-S) centers, to quinones in the respiratory chain. The immediate electron acceptor for the enzyme in this species is believed to be ubiquinone. Couples the redox reaction to proton translocation (for every two electrons transferred, four hydrogen ions are translocated across the cytoplasmic membrane), and thus conserves the redox energy in a proton gradient.</text>
</comment>
<dbReference type="PROSITE" id="PS51379">
    <property type="entry name" value="4FE4S_FER_2"/>
    <property type="match status" value="2"/>
</dbReference>
<comment type="cofactor">
    <cofactor evidence="7">
        <name>[4Fe-4S] cluster</name>
        <dbReference type="ChEBI" id="CHEBI:49883"/>
    </cofactor>
    <text evidence="7">Binds 2 [4Fe-4S] clusters per subunit.</text>
</comment>
<evidence type="ECO:0000313" key="11">
    <source>
        <dbReference type="Proteomes" id="UP001597046"/>
    </source>
</evidence>
<dbReference type="GO" id="GO:0050136">
    <property type="term" value="F:NADH dehydrogenase (quinone) (non-electrogenic) activity"/>
    <property type="evidence" value="ECO:0007669"/>
    <property type="project" value="UniProtKB-EC"/>
</dbReference>
<dbReference type="Gene3D" id="3.30.70.3270">
    <property type="match status" value="1"/>
</dbReference>
<protein>
    <recommendedName>
        <fullName evidence="7">NADH-quinone oxidoreductase subunit I</fullName>
        <ecNumber evidence="7">7.1.1.-</ecNumber>
    </recommendedName>
    <alternativeName>
        <fullName evidence="7">NADH dehydrogenase I subunit I</fullName>
    </alternativeName>
    <alternativeName>
        <fullName evidence="7">NDH-1 subunit I</fullName>
    </alternativeName>
</protein>
<reference evidence="11" key="1">
    <citation type="journal article" date="2019" name="Int. J. Syst. Evol. Microbiol.">
        <title>The Global Catalogue of Microorganisms (GCM) 10K type strain sequencing project: providing services to taxonomists for standard genome sequencing and annotation.</title>
        <authorList>
            <consortium name="The Broad Institute Genomics Platform"/>
            <consortium name="The Broad Institute Genome Sequencing Center for Infectious Disease"/>
            <person name="Wu L."/>
            <person name="Ma J."/>
        </authorList>
    </citation>
    <scope>NUCLEOTIDE SEQUENCE [LARGE SCALE GENOMIC DNA]</scope>
    <source>
        <strain evidence="11">CCUG 57508</strain>
    </source>
</reference>
<evidence type="ECO:0000256" key="3">
    <source>
        <dbReference type="ARBA" id="ARBA00022723"/>
    </source>
</evidence>
<sequence>MADDTVGNDVTPTGPGRSTSSEVGAPRAQRSGSDDRGKGFLSELFAPVAGFGVSFGTMFRKVATEEYPEKPRPTAPRFHGRHQLNRYPDGLEKCIGCELCAWACPADAILVEGADNDDTPLAQGGTGRFSPGERYGRVYQINYLRCIFCGLCIEACPTRALTMTNFYELADNDRGKLIFTKDQLLAPLQGDMLPPPFPMADGLEERDYYQGKVGGPTDGQKAYVAARDAGSDADADDDGDDLPQYAMAPGNVAADRPGRHDVVHTTDPTAPQTREGANP</sequence>
<dbReference type="HAMAP" id="MF_01351">
    <property type="entry name" value="NDH1_NuoI"/>
    <property type="match status" value="1"/>
</dbReference>
<dbReference type="PROSITE" id="PS00198">
    <property type="entry name" value="4FE4S_FER_1"/>
    <property type="match status" value="2"/>
</dbReference>
<dbReference type="InterPro" id="IPR017896">
    <property type="entry name" value="4Fe4S_Fe-S-bd"/>
</dbReference>
<evidence type="ECO:0000256" key="2">
    <source>
        <dbReference type="ARBA" id="ARBA00022485"/>
    </source>
</evidence>
<dbReference type="SUPFAM" id="SSF54862">
    <property type="entry name" value="4Fe-4S ferredoxins"/>
    <property type="match status" value="1"/>
</dbReference>
<feature type="compositionally biased region" description="Polar residues" evidence="8">
    <location>
        <begin position="8"/>
        <end position="22"/>
    </location>
</feature>
<comment type="subcellular location">
    <subcellularLocation>
        <location evidence="7">Cell membrane</location>
        <topology evidence="7">Peripheral membrane protein</topology>
    </subcellularLocation>
</comment>
<keyword evidence="4 7" id="KW-1278">Translocase</keyword>
<keyword evidence="7" id="KW-0472">Membrane</keyword>
<keyword evidence="2 7" id="KW-0004">4Fe-4S</keyword>
<keyword evidence="11" id="KW-1185">Reference proteome</keyword>
<keyword evidence="7" id="KW-0830">Ubiquinone</keyword>
<dbReference type="Pfam" id="PF12838">
    <property type="entry name" value="Fer4_7"/>
    <property type="match status" value="1"/>
</dbReference>
<dbReference type="NCBIfam" id="TIGR01971">
    <property type="entry name" value="NuoI"/>
    <property type="match status" value="1"/>
</dbReference>
<evidence type="ECO:0000256" key="6">
    <source>
        <dbReference type="ARBA" id="ARBA00023014"/>
    </source>
</evidence>
<feature type="binding site" evidence="7">
    <location>
        <position position="156"/>
    </location>
    <ligand>
        <name>[4Fe-4S] cluster</name>
        <dbReference type="ChEBI" id="CHEBI:49883"/>
        <label>1</label>
    </ligand>
</feature>
<feature type="region of interest" description="Disordered" evidence="8">
    <location>
        <begin position="1"/>
        <end position="36"/>
    </location>
</feature>
<feature type="binding site" evidence="7">
    <location>
        <position position="104"/>
    </location>
    <ligand>
        <name>[4Fe-4S] cluster</name>
        <dbReference type="ChEBI" id="CHEBI:49883"/>
        <label>2</label>
    </ligand>
</feature>
<evidence type="ECO:0000256" key="7">
    <source>
        <dbReference type="HAMAP-Rule" id="MF_01351"/>
    </source>
</evidence>
<accession>A0ABW3MVY3</accession>
<evidence type="ECO:0000256" key="8">
    <source>
        <dbReference type="SAM" id="MobiDB-lite"/>
    </source>
</evidence>
<comment type="similarity">
    <text evidence="1 7">Belongs to the complex I 23 kDa subunit family.</text>
</comment>
<dbReference type="RefSeq" id="WP_386051206.1">
    <property type="nucleotide sequence ID" value="NZ_JBHTKH010000002.1"/>
</dbReference>
<evidence type="ECO:0000256" key="4">
    <source>
        <dbReference type="ARBA" id="ARBA00022967"/>
    </source>
</evidence>
<dbReference type="NCBIfam" id="NF004537">
    <property type="entry name" value="PRK05888.1-3"/>
    <property type="match status" value="1"/>
</dbReference>
<dbReference type="PANTHER" id="PTHR10849:SF20">
    <property type="entry name" value="NADH DEHYDROGENASE [UBIQUINONE] IRON-SULFUR PROTEIN 8, MITOCHONDRIAL"/>
    <property type="match status" value="1"/>
</dbReference>
<feature type="binding site" evidence="7">
    <location>
        <position position="100"/>
    </location>
    <ligand>
        <name>[4Fe-4S] cluster</name>
        <dbReference type="ChEBI" id="CHEBI:49883"/>
        <label>1</label>
    </ligand>
</feature>
<name>A0ABW3MVY3_9MICO</name>
<comment type="subunit">
    <text evidence="7">NDH-1 is composed of 14 different subunits. Subunits NuoA, H, J, K, L, M, N constitute the membrane sector of the complex.</text>
</comment>
<feature type="binding site" evidence="7">
    <location>
        <position position="152"/>
    </location>
    <ligand>
        <name>[4Fe-4S] cluster</name>
        <dbReference type="ChEBI" id="CHEBI:49883"/>
        <label>2</label>
    </ligand>
</feature>
<evidence type="ECO:0000256" key="1">
    <source>
        <dbReference type="ARBA" id="ARBA00010277"/>
    </source>
</evidence>
<feature type="binding site" evidence="7">
    <location>
        <position position="149"/>
    </location>
    <ligand>
        <name>[4Fe-4S] cluster</name>
        <dbReference type="ChEBI" id="CHEBI:49883"/>
        <label>2</label>
    </ligand>
</feature>
<evidence type="ECO:0000256" key="5">
    <source>
        <dbReference type="ARBA" id="ARBA00023004"/>
    </source>
</evidence>
<feature type="domain" description="4Fe-4S ferredoxin-type" evidence="9">
    <location>
        <begin position="84"/>
        <end position="114"/>
    </location>
</feature>
<feature type="binding site" evidence="7">
    <location>
        <position position="146"/>
    </location>
    <ligand>
        <name>[4Fe-4S] cluster</name>
        <dbReference type="ChEBI" id="CHEBI:49883"/>
        <label>2</label>
    </ligand>
</feature>
<organism evidence="10 11">
    <name type="scientific">Terrabacter terrigena</name>
    <dbReference type="NCBI Taxonomy" id="574718"/>
    <lineage>
        <taxon>Bacteria</taxon>
        <taxon>Bacillati</taxon>
        <taxon>Actinomycetota</taxon>
        <taxon>Actinomycetes</taxon>
        <taxon>Micrococcales</taxon>
        <taxon>Intrasporangiaceae</taxon>
        <taxon>Terrabacter</taxon>
    </lineage>
</organism>
<evidence type="ECO:0000259" key="9">
    <source>
        <dbReference type="PROSITE" id="PS51379"/>
    </source>
</evidence>
<dbReference type="InterPro" id="IPR017900">
    <property type="entry name" value="4Fe4S_Fe_S_CS"/>
</dbReference>
<comment type="caution">
    <text evidence="10">The sequence shown here is derived from an EMBL/GenBank/DDBJ whole genome shotgun (WGS) entry which is preliminary data.</text>
</comment>
<dbReference type="InterPro" id="IPR010226">
    <property type="entry name" value="NADH_quinone_OxRdtase_chainI"/>
</dbReference>
<dbReference type="EC" id="7.1.1.-" evidence="7"/>